<dbReference type="EMBL" id="LR797211">
    <property type="protein sequence ID" value="CAB4194423.1"/>
    <property type="molecule type" value="Genomic_DNA"/>
</dbReference>
<reference evidence="3" key="1">
    <citation type="submission" date="2020-05" db="EMBL/GenBank/DDBJ databases">
        <authorList>
            <person name="Chiriac C."/>
            <person name="Salcher M."/>
            <person name="Ghai R."/>
            <person name="Kavagutti S V."/>
        </authorList>
    </citation>
    <scope>NUCLEOTIDE SEQUENCE</scope>
</reference>
<dbReference type="EMBL" id="LR796510">
    <property type="protein sequence ID" value="CAB4149258.1"/>
    <property type="molecule type" value="Genomic_DNA"/>
</dbReference>
<organism evidence="3">
    <name type="scientific">uncultured Caudovirales phage</name>
    <dbReference type="NCBI Taxonomy" id="2100421"/>
    <lineage>
        <taxon>Viruses</taxon>
        <taxon>Duplodnaviria</taxon>
        <taxon>Heunggongvirae</taxon>
        <taxon>Uroviricota</taxon>
        <taxon>Caudoviricetes</taxon>
        <taxon>Peduoviridae</taxon>
        <taxon>Maltschvirus</taxon>
        <taxon>Maltschvirus maltsch</taxon>
    </lineage>
</organism>
<dbReference type="EMBL" id="LR797158">
    <property type="protein sequence ID" value="CAB4189598.1"/>
    <property type="molecule type" value="Genomic_DNA"/>
</dbReference>
<proteinExistence type="predicted"/>
<evidence type="ECO:0000313" key="1">
    <source>
        <dbReference type="EMBL" id="CAB4149258.1"/>
    </source>
</evidence>
<evidence type="ECO:0000313" key="3">
    <source>
        <dbReference type="EMBL" id="CAB4194423.1"/>
    </source>
</evidence>
<accession>A0A6J5RB85</accession>
<gene>
    <name evidence="2" type="ORF">UFOVP1191_6</name>
    <name evidence="3" type="ORF">UFOVP1252_53</name>
    <name evidence="1" type="ORF">UFOVP529_68</name>
</gene>
<name>A0A6J5RB85_9CAUD</name>
<evidence type="ECO:0000313" key="2">
    <source>
        <dbReference type="EMBL" id="CAB4189598.1"/>
    </source>
</evidence>
<sequence length="70" mass="8216">MKREVMPREVMIAEVSRAHIRARKMAEELDGVARKLQGTPDFVPAIEKVMDIRRAERWLGEYLDELRAIH</sequence>
<protein>
    <submittedName>
        <fullName evidence="3">Uncharacterized protein</fullName>
    </submittedName>
</protein>